<evidence type="ECO:0000313" key="2">
    <source>
        <dbReference type="Proteomes" id="UP001597231"/>
    </source>
</evidence>
<dbReference type="Proteomes" id="UP001597231">
    <property type="component" value="Unassembled WGS sequence"/>
</dbReference>
<accession>A0ABW3U0N0</accession>
<comment type="caution">
    <text evidence="1">The sequence shown here is derived from an EMBL/GenBank/DDBJ whole genome shotgun (WGS) entry which is preliminary data.</text>
</comment>
<evidence type="ECO:0000313" key="1">
    <source>
        <dbReference type="EMBL" id="MFD1206636.1"/>
    </source>
</evidence>
<dbReference type="RefSeq" id="WP_381482208.1">
    <property type="nucleotide sequence ID" value="NZ_JBHTLT010000127.1"/>
</dbReference>
<organism evidence="1 2">
    <name type="scientific">Sporosarcina contaminans</name>
    <dbReference type="NCBI Taxonomy" id="633403"/>
    <lineage>
        <taxon>Bacteria</taxon>
        <taxon>Bacillati</taxon>
        <taxon>Bacillota</taxon>
        <taxon>Bacilli</taxon>
        <taxon>Bacillales</taxon>
        <taxon>Caryophanaceae</taxon>
        <taxon>Sporosarcina</taxon>
    </lineage>
</organism>
<gene>
    <name evidence="1" type="ORF">ACFQ38_16185</name>
</gene>
<protein>
    <submittedName>
        <fullName evidence="1">Uncharacterized protein</fullName>
    </submittedName>
</protein>
<reference evidence="2" key="1">
    <citation type="journal article" date="2019" name="Int. J. Syst. Evol. Microbiol.">
        <title>The Global Catalogue of Microorganisms (GCM) 10K type strain sequencing project: providing services to taxonomists for standard genome sequencing and annotation.</title>
        <authorList>
            <consortium name="The Broad Institute Genomics Platform"/>
            <consortium name="The Broad Institute Genome Sequencing Center for Infectious Disease"/>
            <person name="Wu L."/>
            <person name="Ma J."/>
        </authorList>
    </citation>
    <scope>NUCLEOTIDE SEQUENCE [LARGE SCALE GENOMIC DNA]</scope>
    <source>
        <strain evidence="2">CCUG 53915</strain>
    </source>
</reference>
<keyword evidence="2" id="KW-1185">Reference proteome</keyword>
<name>A0ABW3U0N0_9BACL</name>
<sequence>MSEKTVRKPKQKEFTSSQGNKYVLQTVPNSKYLEIMDESVVKDNGQPSISILYPKLLEHVVVQPNGLKVDDFDDFSELREVCEAALKFQQS</sequence>
<dbReference type="EMBL" id="JBHTLT010000127">
    <property type="protein sequence ID" value="MFD1206636.1"/>
    <property type="molecule type" value="Genomic_DNA"/>
</dbReference>
<proteinExistence type="predicted"/>